<dbReference type="GO" id="GO:1901678">
    <property type="term" value="P:iron coordination entity transport"/>
    <property type="evidence" value="ECO:0007669"/>
    <property type="project" value="UniProtKB-ARBA"/>
</dbReference>
<dbReference type="PROSITE" id="PS50983">
    <property type="entry name" value="FE_B12_PBP"/>
    <property type="match status" value="1"/>
</dbReference>
<dbReference type="STRING" id="438753.AZC_0186"/>
<evidence type="ECO:0000256" key="5">
    <source>
        <dbReference type="ARBA" id="ARBA00022729"/>
    </source>
</evidence>
<reference evidence="9" key="2">
    <citation type="submission" date="2007-04" db="EMBL/GenBank/DDBJ databases">
        <title>Complete genome sequence of the nitrogen-fixing bacterium Azorhizobium caulinodans ORS571.</title>
        <authorList>
            <person name="Lee K.B."/>
            <person name="Backer P.D."/>
            <person name="Aono T."/>
            <person name="Liu C.T."/>
            <person name="Suzuki S."/>
            <person name="Suzuki T."/>
            <person name="Kaneko T."/>
            <person name="Yamada M."/>
            <person name="Tabata S."/>
            <person name="Kupfer D.M."/>
            <person name="Najar F.Z."/>
            <person name="Wiley G.B."/>
            <person name="Roe B."/>
            <person name="Binnewies T."/>
            <person name="Ussery D."/>
            <person name="Vereecke D."/>
            <person name="Gevers D."/>
            <person name="Holsters M."/>
            <person name="Oyaizu H."/>
        </authorList>
    </citation>
    <scope>NUCLEOTIDE SEQUENCE [LARGE SCALE GENOMIC DNA]</scope>
    <source>
        <strain evidence="9">ATCC 43989 / DSM 5975 / JCM 20966 / LMG 6465 / NBRC 14845 / NCIMB 13405 / ORS 571</strain>
    </source>
</reference>
<feature type="domain" description="Fe/B12 periplasmic-binding" evidence="7">
    <location>
        <begin position="51"/>
        <end position="323"/>
    </location>
</feature>
<dbReference type="Pfam" id="PF01497">
    <property type="entry name" value="Peripla_BP_2"/>
    <property type="match status" value="1"/>
</dbReference>
<dbReference type="PANTHER" id="PTHR30532:SF24">
    <property type="entry name" value="FERRIC ENTEROBACTIN-BINDING PERIPLASMIC PROTEIN FEPB"/>
    <property type="match status" value="1"/>
</dbReference>
<reference evidence="8 9" key="5">
    <citation type="journal article" date="2010" name="Appl. Environ. Microbiol.">
        <title>phrR-like gene praR of Azorhizobium caulinodans ORS571 is essential for symbiosis with Sesbania rostrata and is involved in expression of reb genes.</title>
        <authorList>
            <person name="Akiba N."/>
            <person name="Aono T."/>
            <person name="Toyazaki H."/>
            <person name="Sato S."/>
            <person name="Oyaizu H."/>
        </authorList>
    </citation>
    <scope>NUCLEOTIDE SEQUENCE [LARGE SCALE GENOMIC DNA]</scope>
    <source>
        <strain evidence="9">ATCC 43989 / DSM 5975 / JCM 20966 / LMG 6465 / NBRC 14845 / NCIMB 13405 / ORS 571</strain>
    </source>
</reference>
<keyword evidence="4" id="KW-0408">Iron</keyword>
<dbReference type="InterPro" id="IPR051313">
    <property type="entry name" value="Bact_iron-sidero_bind"/>
</dbReference>
<dbReference type="Proteomes" id="UP000000270">
    <property type="component" value="Chromosome"/>
</dbReference>
<dbReference type="KEGG" id="azc:AZC_0186"/>
<protein>
    <submittedName>
        <fullName evidence="8">Putative ABC transporter iron compound-binding protein</fullName>
    </submittedName>
</protein>
<dbReference type="SUPFAM" id="SSF53807">
    <property type="entry name" value="Helical backbone' metal receptor"/>
    <property type="match status" value="1"/>
</dbReference>
<evidence type="ECO:0000259" key="7">
    <source>
        <dbReference type="PROSITE" id="PS50983"/>
    </source>
</evidence>
<name>A8IH81_AZOC5</name>
<dbReference type="eggNOG" id="COG0614">
    <property type="taxonomic scope" value="Bacteria"/>
</dbReference>
<reference evidence="8 9" key="4">
    <citation type="journal article" date="2009" name="Appl. Environ. Microbiol.">
        <title>Comparative genome-wide transcriptional profiling of Azorhizobium caulinodans ORS571 grown under free-living and symbiotic conditions.</title>
        <authorList>
            <person name="Tsukada S."/>
            <person name="Aono T."/>
            <person name="Akiba N."/>
            <person name="Lee KB."/>
            <person name="Liu CT."/>
            <person name="Toyazaki H."/>
            <person name="Oyaizu H."/>
        </authorList>
    </citation>
    <scope>NUCLEOTIDE SEQUENCE [LARGE SCALE GENOMIC DNA]</scope>
    <source>
        <strain evidence="9">ATCC 43989 / DSM 5975 / JCM 20966 / LMG 6465 / NBRC 14845 / NCIMB 13405 / ORS 571</strain>
    </source>
</reference>
<organism evidence="8 9">
    <name type="scientific">Azorhizobium caulinodans (strain ATCC 43989 / DSM 5975 / JCM 20966 / LMG 6465 / NBRC 14845 / NCIMB 13405 / ORS 571)</name>
    <dbReference type="NCBI Taxonomy" id="438753"/>
    <lineage>
        <taxon>Bacteria</taxon>
        <taxon>Pseudomonadati</taxon>
        <taxon>Pseudomonadota</taxon>
        <taxon>Alphaproteobacteria</taxon>
        <taxon>Hyphomicrobiales</taxon>
        <taxon>Xanthobacteraceae</taxon>
        <taxon>Azorhizobium</taxon>
    </lineage>
</organism>
<feature type="signal peptide" evidence="6">
    <location>
        <begin position="1"/>
        <end position="25"/>
    </location>
</feature>
<sequence length="324" mass="34571">MLAIFLRRALAPCVLAALMLTGAIADAGAQTRAFSDDLGRTVQVPVHPLRIVSLHDLDITLPLIELGAPPVASHGRVAPDGSRFLRAGKLLAGVDFDSGGIAFIGANAIDLEAVAAAKPDLIITLTTRDTPVAQLERIAPTVSLDHLKGGPEGLYGKLAELTGTKPRLAQLEARYRAQIAQLRAVVDTGKVTVATLQANQGKITVFHTDRALGRVLRDAGFRFPALLNSIPEGGRLDVSAERLPDLDADLVFDTFRSDRGGGPAEEWAAMETVFPGFCDVLLACRGGRFLLLPRDETISNTYAALSLLVPVVQAQALRLRPAWR</sequence>
<keyword evidence="4" id="KW-0410">Iron transport</keyword>
<dbReference type="EMBL" id="AP009384">
    <property type="protein sequence ID" value="BAF86184.1"/>
    <property type="molecule type" value="Genomic_DNA"/>
</dbReference>
<comment type="similarity">
    <text evidence="2">Belongs to the bacterial solute-binding protein 8 family.</text>
</comment>
<evidence type="ECO:0000256" key="2">
    <source>
        <dbReference type="ARBA" id="ARBA00008814"/>
    </source>
</evidence>
<dbReference type="RefSeq" id="WP_012168717.1">
    <property type="nucleotide sequence ID" value="NC_009937.1"/>
</dbReference>
<evidence type="ECO:0000313" key="8">
    <source>
        <dbReference type="EMBL" id="BAF86184.1"/>
    </source>
</evidence>
<evidence type="ECO:0000313" key="9">
    <source>
        <dbReference type="Proteomes" id="UP000000270"/>
    </source>
</evidence>
<dbReference type="HOGENOM" id="CLU_873919_0_0_5"/>
<evidence type="ECO:0000256" key="4">
    <source>
        <dbReference type="ARBA" id="ARBA00022496"/>
    </source>
</evidence>
<gene>
    <name evidence="8" type="ordered locus">AZC_0186</name>
</gene>
<dbReference type="InterPro" id="IPR002491">
    <property type="entry name" value="ABC_transptr_periplasmic_BD"/>
</dbReference>
<dbReference type="GO" id="GO:0030288">
    <property type="term" value="C:outer membrane-bounded periplasmic space"/>
    <property type="evidence" value="ECO:0007669"/>
    <property type="project" value="TreeGrafter"/>
</dbReference>
<keyword evidence="4" id="KW-0406">Ion transport</keyword>
<dbReference type="AlphaFoldDB" id="A8IH81"/>
<keyword evidence="3" id="KW-0813">Transport</keyword>
<evidence type="ECO:0000256" key="1">
    <source>
        <dbReference type="ARBA" id="ARBA00004196"/>
    </source>
</evidence>
<feature type="chain" id="PRO_5002724486" evidence="6">
    <location>
        <begin position="26"/>
        <end position="324"/>
    </location>
</feature>
<dbReference type="Gene3D" id="3.40.50.1980">
    <property type="entry name" value="Nitrogenase molybdenum iron protein domain"/>
    <property type="match status" value="2"/>
</dbReference>
<dbReference type="PANTHER" id="PTHR30532">
    <property type="entry name" value="IRON III DICITRATE-BINDING PERIPLASMIC PROTEIN"/>
    <property type="match status" value="1"/>
</dbReference>
<reference evidence="8 9" key="6">
    <citation type="journal article" date="2011" name="Appl. Environ. Microbiol.">
        <title>Involvement of the azorhizobial chromosome partition gene (parA) in the onset of bacteroid differentiation during Sesbania rostrata stem nodule development.</title>
        <authorList>
            <person name="Liu CT."/>
            <person name="Lee KB."/>
            <person name="Wang YS."/>
            <person name="Peng MH."/>
            <person name="Lee KT."/>
            <person name="Suzuki S."/>
            <person name="Suzuki T."/>
            <person name="Oyaizu H."/>
        </authorList>
    </citation>
    <scope>NUCLEOTIDE SEQUENCE [LARGE SCALE GENOMIC DNA]</scope>
    <source>
        <strain evidence="9">ATCC 43989 / DSM 5975 / JCM 20966 / LMG 6465 / NBRC 14845 / NCIMB 13405 / ORS 571</strain>
    </source>
</reference>
<evidence type="ECO:0000256" key="3">
    <source>
        <dbReference type="ARBA" id="ARBA00022448"/>
    </source>
</evidence>
<keyword evidence="9" id="KW-1185">Reference proteome</keyword>
<reference evidence="8 9" key="3">
    <citation type="journal article" date="2008" name="BMC Genomics">
        <title>The genome of the versatile nitrogen fixer Azorhizobium caulinodans ORS571.</title>
        <authorList>
            <person name="Lee KB."/>
            <person name="Backer P.D."/>
            <person name="Aono T."/>
            <person name="Liu CT."/>
            <person name="Suzuki S."/>
            <person name="Suzuki T."/>
            <person name="Kaneko T."/>
            <person name="Yamada M."/>
            <person name="Tabata S."/>
            <person name="Kupfer D.M."/>
            <person name="Najar F.Z."/>
            <person name="Wiley G.B."/>
            <person name="Roe B."/>
            <person name="Binnewies T.T."/>
            <person name="Ussery D.W."/>
            <person name="D'Haeze W."/>
            <person name="Herder J.D."/>
            <person name="Gevers D."/>
            <person name="Vereecke D."/>
            <person name="Holsters M."/>
            <person name="Oyaizu H."/>
        </authorList>
    </citation>
    <scope>NUCLEOTIDE SEQUENCE [LARGE SCALE GENOMIC DNA]</scope>
    <source>
        <strain evidence="9">ATCC 43989 / DSM 5975 / JCM 20966 / LMG 6465 / NBRC 14845 / NCIMB 13405 / ORS 571</strain>
    </source>
</reference>
<reference evidence="8 9" key="1">
    <citation type="journal article" date="2007" name="Appl. Environ. Microbiol.">
        <title>Rhizobial factors required for stem nodule maturation and maintenance in Sesbania rostrata-Azorhizobium caulinodans ORS571 symbiosis.</title>
        <authorList>
            <person name="Suzuki S."/>
            <person name="Aono T."/>
            <person name="Lee KB."/>
            <person name="Suzuki T."/>
            <person name="Liu CT."/>
            <person name="Miwa H."/>
            <person name="Wakao S."/>
            <person name="Iki T."/>
            <person name="Oyaizu H."/>
        </authorList>
    </citation>
    <scope>NUCLEOTIDE SEQUENCE [LARGE SCALE GENOMIC DNA]</scope>
    <source>
        <strain evidence="9">ATCC 43989 / DSM 5975 / JCM 20966 / LMG 6465 / NBRC 14845 / NCIMB 13405 / ORS 571</strain>
    </source>
</reference>
<proteinExistence type="inferred from homology"/>
<comment type="subcellular location">
    <subcellularLocation>
        <location evidence="1">Cell envelope</location>
    </subcellularLocation>
</comment>
<keyword evidence="5 6" id="KW-0732">Signal</keyword>
<accession>A8IH81</accession>
<evidence type="ECO:0000256" key="6">
    <source>
        <dbReference type="SAM" id="SignalP"/>
    </source>
</evidence>